<protein>
    <submittedName>
        <fullName evidence="1">Uncharacterized protein</fullName>
    </submittedName>
</protein>
<keyword evidence="2" id="KW-1185">Reference proteome</keyword>
<gene>
    <name evidence="1" type="ORF">PY07589</name>
</gene>
<dbReference type="EMBL" id="AABL01002814">
    <property type="protein sequence ID" value="EAA20084.1"/>
    <property type="molecule type" value="Genomic_DNA"/>
</dbReference>
<comment type="caution">
    <text evidence="1">The sequence shown here is derived from an EMBL/GenBank/DDBJ whole genome shotgun (WGS) entry which is preliminary data.</text>
</comment>
<evidence type="ECO:0000313" key="2">
    <source>
        <dbReference type="Proteomes" id="UP000008553"/>
    </source>
</evidence>
<dbReference type="Proteomes" id="UP000008553">
    <property type="component" value="Unassembled WGS sequence"/>
</dbReference>
<reference evidence="1 2" key="1">
    <citation type="journal article" date="2002" name="Nature">
        <title>Genome sequence and comparative analysis of the model rodent malaria parasite Plasmodium yoelii yoelii.</title>
        <authorList>
            <person name="Carlton J.M."/>
            <person name="Angiuoli S.V."/>
            <person name="Suh B.B."/>
            <person name="Kooij T.W."/>
            <person name="Pertea M."/>
            <person name="Silva J.C."/>
            <person name="Ermolaeva M.D."/>
            <person name="Allen J.E."/>
            <person name="Selengut J.D."/>
            <person name="Koo H.L."/>
            <person name="Peterson J.D."/>
            <person name="Pop M."/>
            <person name="Kosack D.S."/>
            <person name="Shumway M.F."/>
            <person name="Bidwell S.L."/>
            <person name="Shallom S.J."/>
            <person name="van Aken S.E."/>
            <person name="Riedmuller S.B."/>
            <person name="Feldblyum T.V."/>
            <person name="Cho J.K."/>
            <person name="Quackenbush J."/>
            <person name="Sedegah M."/>
            <person name="Shoaibi A."/>
            <person name="Cummings L.M."/>
            <person name="Florens L."/>
            <person name="Yates J.R."/>
            <person name="Raine J.D."/>
            <person name="Sinden R.E."/>
            <person name="Harris M.A."/>
            <person name="Cunningham D.A."/>
            <person name="Preiser P.R."/>
            <person name="Bergman L.W."/>
            <person name="Vaidya A.B."/>
            <person name="van Lin L.H."/>
            <person name="Janse C.J."/>
            <person name="Waters A.P."/>
            <person name="Smith H.O."/>
            <person name="White O.R."/>
            <person name="Salzberg S.L."/>
            <person name="Venter J.C."/>
            <person name="Fraser C.M."/>
            <person name="Hoffman S.L."/>
            <person name="Gardner M.J."/>
            <person name="Carucci D.J."/>
        </authorList>
    </citation>
    <scope>NUCLEOTIDE SEQUENCE [LARGE SCALE GENOMIC DNA]</scope>
    <source>
        <strain evidence="1 2">17XNL</strain>
    </source>
</reference>
<dbReference type="PaxDb" id="73239-Q7R7J6"/>
<evidence type="ECO:0000313" key="1">
    <source>
        <dbReference type="EMBL" id="EAA20084.1"/>
    </source>
</evidence>
<sequence>MARKTEKGGKFTNVHCRTWNMARKLKIMKNEKHLLDDLKNDEITKKREK</sequence>
<proteinExistence type="predicted"/>
<organism evidence="1 2">
    <name type="scientific">Plasmodium yoelii yoelii</name>
    <dbReference type="NCBI Taxonomy" id="73239"/>
    <lineage>
        <taxon>Eukaryota</taxon>
        <taxon>Sar</taxon>
        <taxon>Alveolata</taxon>
        <taxon>Apicomplexa</taxon>
        <taxon>Aconoidasida</taxon>
        <taxon>Haemosporida</taxon>
        <taxon>Plasmodiidae</taxon>
        <taxon>Plasmodium</taxon>
        <taxon>Plasmodium (Vinckeia)</taxon>
    </lineage>
</organism>
<name>Q7R7J6_PLAYO</name>
<dbReference type="InParanoid" id="Q7R7J6"/>
<accession>Q7R7J6</accession>
<dbReference type="AlphaFoldDB" id="Q7R7J6"/>